<feature type="non-terminal residue" evidence="2">
    <location>
        <position position="1"/>
    </location>
</feature>
<evidence type="ECO:0000313" key="2">
    <source>
        <dbReference type="EMBL" id="EOA97486.1"/>
    </source>
</evidence>
<dbReference type="FunFam" id="2.60.40.10:FF:000243">
    <property type="entry name" value="MAM domain-containing glycosylphosphatidylinositol anchor protein 1"/>
    <property type="match status" value="1"/>
</dbReference>
<protein>
    <submittedName>
        <fullName evidence="2">MAM domain-containing glycosylphosphatidylinositol anchor protein 2</fullName>
    </submittedName>
</protein>
<dbReference type="PROSITE" id="PS50835">
    <property type="entry name" value="IG_LIKE"/>
    <property type="match status" value="5"/>
</dbReference>
<dbReference type="CDD" id="cd00096">
    <property type="entry name" value="Ig"/>
    <property type="match status" value="2"/>
</dbReference>
<dbReference type="InterPro" id="IPR013783">
    <property type="entry name" value="Ig-like_fold"/>
</dbReference>
<feature type="domain" description="Ig-like" evidence="1">
    <location>
        <begin position="63"/>
        <end position="161"/>
    </location>
</feature>
<evidence type="ECO:0000259" key="1">
    <source>
        <dbReference type="PROSITE" id="PS50835"/>
    </source>
</evidence>
<dbReference type="EMBL" id="KB743675">
    <property type="protein sequence ID" value="EOA97486.1"/>
    <property type="molecule type" value="Genomic_DNA"/>
</dbReference>
<dbReference type="Pfam" id="PF13927">
    <property type="entry name" value="Ig_3"/>
    <property type="match status" value="3"/>
</dbReference>
<dbReference type="InterPro" id="IPR013098">
    <property type="entry name" value="Ig_I-set"/>
</dbReference>
<feature type="domain" description="Ig-like" evidence="1">
    <location>
        <begin position="1"/>
        <end position="56"/>
    </location>
</feature>
<proteinExistence type="predicted"/>
<gene>
    <name evidence="2" type="ORF">Anapl_18355</name>
</gene>
<dbReference type="GO" id="GO:0007156">
    <property type="term" value="P:homophilic cell adhesion via plasma membrane adhesion molecules"/>
    <property type="evidence" value="ECO:0007669"/>
    <property type="project" value="TreeGrafter"/>
</dbReference>
<dbReference type="PANTHER" id="PTHR45080:SF35">
    <property type="entry name" value="MAM DOMAIN-CONTAINING GLYCOSYLPHOSPHATIDYLINOSITOL ANCHOR 2"/>
    <property type="match status" value="1"/>
</dbReference>
<dbReference type="SMART" id="SM00409">
    <property type="entry name" value="IG"/>
    <property type="match status" value="5"/>
</dbReference>
<sequence>IRWTKTAGSASDRFQDSSVFNETLRIANIQRHQGGRYYCKAENGLGSPAIKSIRVDVYYLDDPIVTVHQSIGEAKEQFYYERTVFLRCVANSNPPVRYSWRRGQEVLLQGSDKGVEIYEPFFTQGETKILKLKNLRPQDYANYSCIASVRNVCSIPDKMVSFRLSNKTASPSIKLLVDDPIVVNPGEAITLVCVTTGGEPAPSLTWVRSAGVLPEKTVLNGGTLTIPAITSEDAGTYSCVANNNVGNPAKKSTNIIVRALKKGRFWITPDPYHKDDNIQIGREVKISCQVEAVPSEELTFSWFKNGRPLRSSERMVITQTDPDVSPGTTNLDIIDLKFTDFGTYTCVASLKGGGISDISIDVNISSSTVPPNLTVPQEKSPLVTREGDTIELQCQVTGKPKPIILWSRADKEVVMPDGAMQTESYDGILRIVNVSREMTGTYRCQTSQYNGFNVKPREALVQLIVQSRFSLCLLYVPASKGDESQTWPKGASITGGVGEHRPQAHGVQASPSSPLCPIPVGSAGFSVNFLIQRQIPASQVSWGCRERSPETGQGISLEGKAYAPEFYYDTYNPLWQNRPRVYSYSLQWTQMNPDAVDRILAYRLGIRQ</sequence>
<dbReference type="GO" id="GO:0005886">
    <property type="term" value="C:plasma membrane"/>
    <property type="evidence" value="ECO:0007669"/>
    <property type="project" value="TreeGrafter"/>
</dbReference>
<organism evidence="2 3">
    <name type="scientific">Anas platyrhynchos</name>
    <name type="common">Mallard</name>
    <name type="synonym">Anas boschas</name>
    <dbReference type="NCBI Taxonomy" id="8839"/>
    <lineage>
        <taxon>Eukaryota</taxon>
        <taxon>Metazoa</taxon>
        <taxon>Chordata</taxon>
        <taxon>Craniata</taxon>
        <taxon>Vertebrata</taxon>
        <taxon>Euteleostomi</taxon>
        <taxon>Archelosauria</taxon>
        <taxon>Archosauria</taxon>
        <taxon>Dinosauria</taxon>
        <taxon>Saurischia</taxon>
        <taxon>Theropoda</taxon>
        <taxon>Coelurosauria</taxon>
        <taxon>Aves</taxon>
        <taxon>Neognathae</taxon>
        <taxon>Galloanserae</taxon>
        <taxon>Anseriformes</taxon>
        <taxon>Anatidae</taxon>
        <taxon>Anatinae</taxon>
        <taxon>Anas</taxon>
    </lineage>
</organism>
<name>R0JKD8_ANAPL</name>
<feature type="domain" description="Ig-like" evidence="1">
    <location>
        <begin position="371"/>
        <end position="462"/>
    </location>
</feature>
<dbReference type="InterPro" id="IPR050958">
    <property type="entry name" value="Cell_Adh-Cytoskel_Orgn"/>
</dbReference>
<dbReference type="InterPro" id="IPR007110">
    <property type="entry name" value="Ig-like_dom"/>
</dbReference>
<dbReference type="GO" id="GO:0008046">
    <property type="term" value="F:axon guidance receptor activity"/>
    <property type="evidence" value="ECO:0007669"/>
    <property type="project" value="TreeGrafter"/>
</dbReference>
<dbReference type="FunFam" id="2.60.40.10:FF:000303">
    <property type="entry name" value="MAM domain containing glycosylphosphatidylinositol anchor 1"/>
    <property type="match status" value="1"/>
</dbReference>
<accession>R0JKD8</accession>
<dbReference type="FunFam" id="2.60.40.10:FF:000240">
    <property type="entry name" value="MAM domain containing glycosylphosphatidylinositol anchor 1"/>
    <property type="match status" value="1"/>
</dbReference>
<dbReference type="SUPFAM" id="SSF48726">
    <property type="entry name" value="Immunoglobulin"/>
    <property type="match status" value="5"/>
</dbReference>
<dbReference type="AlphaFoldDB" id="R0JKD8"/>
<reference evidence="3" key="1">
    <citation type="journal article" date="2013" name="Nat. Genet.">
        <title>The duck genome and transcriptome provide insight into an avian influenza virus reservoir species.</title>
        <authorList>
            <person name="Huang Y."/>
            <person name="Li Y."/>
            <person name="Burt D.W."/>
            <person name="Chen H."/>
            <person name="Zhang Y."/>
            <person name="Qian W."/>
            <person name="Kim H."/>
            <person name="Gan S."/>
            <person name="Zhao Y."/>
            <person name="Li J."/>
            <person name="Yi K."/>
            <person name="Feng H."/>
            <person name="Zhu P."/>
            <person name="Li B."/>
            <person name="Liu Q."/>
            <person name="Fairley S."/>
            <person name="Magor K.E."/>
            <person name="Du Z."/>
            <person name="Hu X."/>
            <person name="Goodman L."/>
            <person name="Tafer H."/>
            <person name="Vignal A."/>
            <person name="Lee T."/>
            <person name="Kim K.W."/>
            <person name="Sheng Z."/>
            <person name="An Y."/>
            <person name="Searle S."/>
            <person name="Herrero J."/>
            <person name="Groenen M.A."/>
            <person name="Crooijmans R.P."/>
            <person name="Faraut T."/>
            <person name="Cai Q."/>
            <person name="Webster R.G."/>
            <person name="Aldridge J.R."/>
            <person name="Warren W.C."/>
            <person name="Bartschat S."/>
            <person name="Kehr S."/>
            <person name="Marz M."/>
            <person name="Stadler P.F."/>
            <person name="Smith J."/>
            <person name="Kraus R.H."/>
            <person name="Zhao Y."/>
            <person name="Ren L."/>
            <person name="Fei J."/>
            <person name="Morisson M."/>
            <person name="Kaiser P."/>
            <person name="Griffin D.K."/>
            <person name="Rao M."/>
            <person name="Pitel F."/>
            <person name="Wang J."/>
            <person name="Li N."/>
        </authorList>
    </citation>
    <scope>NUCLEOTIDE SEQUENCE [LARGE SCALE GENOMIC DNA]</scope>
</reference>
<feature type="domain" description="Ig-like" evidence="1">
    <location>
        <begin position="171"/>
        <end position="257"/>
    </location>
</feature>
<dbReference type="InterPro" id="IPR003598">
    <property type="entry name" value="Ig_sub2"/>
</dbReference>
<dbReference type="SMART" id="SM00408">
    <property type="entry name" value="IGc2"/>
    <property type="match status" value="5"/>
</dbReference>
<evidence type="ECO:0000313" key="3">
    <source>
        <dbReference type="Proteomes" id="UP000296049"/>
    </source>
</evidence>
<dbReference type="FunFam" id="2.60.40.10:FF:000262">
    <property type="entry name" value="MAM domain containing glycosylphosphatidylinositol anchor 1"/>
    <property type="match status" value="1"/>
</dbReference>
<feature type="domain" description="Ig-like" evidence="1">
    <location>
        <begin position="269"/>
        <end position="365"/>
    </location>
</feature>
<dbReference type="GO" id="GO:0030424">
    <property type="term" value="C:axon"/>
    <property type="evidence" value="ECO:0007669"/>
    <property type="project" value="TreeGrafter"/>
</dbReference>
<dbReference type="GO" id="GO:0043025">
    <property type="term" value="C:neuronal cell body"/>
    <property type="evidence" value="ECO:0007669"/>
    <property type="project" value="TreeGrafter"/>
</dbReference>
<dbReference type="Pfam" id="PF07679">
    <property type="entry name" value="I-set"/>
    <property type="match status" value="1"/>
</dbReference>
<dbReference type="Gene3D" id="2.60.40.10">
    <property type="entry name" value="Immunoglobulins"/>
    <property type="match status" value="5"/>
</dbReference>
<feature type="non-terminal residue" evidence="2">
    <location>
        <position position="608"/>
    </location>
</feature>
<dbReference type="InterPro" id="IPR036179">
    <property type="entry name" value="Ig-like_dom_sf"/>
</dbReference>
<keyword evidence="3" id="KW-1185">Reference proteome</keyword>
<dbReference type="PANTHER" id="PTHR45080">
    <property type="entry name" value="CONTACTIN 5"/>
    <property type="match status" value="1"/>
</dbReference>
<dbReference type="InterPro" id="IPR003599">
    <property type="entry name" value="Ig_sub"/>
</dbReference>
<dbReference type="GO" id="GO:0050808">
    <property type="term" value="P:synapse organization"/>
    <property type="evidence" value="ECO:0007669"/>
    <property type="project" value="TreeGrafter"/>
</dbReference>
<dbReference type="Proteomes" id="UP000296049">
    <property type="component" value="Unassembled WGS sequence"/>
</dbReference>